<evidence type="ECO:0000313" key="3">
    <source>
        <dbReference type="Proteomes" id="UP000024547"/>
    </source>
</evidence>
<organism evidence="2 3">
    <name type="scientific">Hyphomonas atlantica</name>
    <dbReference type="NCBI Taxonomy" id="1280948"/>
    <lineage>
        <taxon>Bacteria</taxon>
        <taxon>Pseudomonadati</taxon>
        <taxon>Pseudomonadota</taxon>
        <taxon>Alphaproteobacteria</taxon>
        <taxon>Hyphomonadales</taxon>
        <taxon>Hyphomonadaceae</taxon>
        <taxon>Hyphomonas</taxon>
    </lineage>
</organism>
<dbReference type="AlphaFoldDB" id="A0A059EAC4"/>
<comment type="caution">
    <text evidence="2">The sequence shown here is derived from an EMBL/GenBank/DDBJ whole genome shotgun (WGS) entry which is preliminary data.</text>
</comment>
<dbReference type="Proteomes" id="UP000024547">
    <property type="component" value="Unassembled WGS sequence"/>
</dbReference>
<dbReference type="InterPro" id="IPR011009">
    <property type="entry name" value="Kinase-like_dom_sf"/>
</dbReference>
<sequence>MIKSPRDLPLDLDDIDASWLSDILQNQFPGVTVETCRRTGGHRGTSMSACFVLTYSNKAGQTPPDSVYVKGGFDDTWRKRVYQALQQEAIFYNEVAPDIELNIPHSYYAATSAAPQGIVVLEDLQRRPGGVRFASNLAAVSPDDVAAVLETIAQLHAGWWDDSRLRKYEKWREPQRVFLKYLYRPAHWEELLACKHGDLLEQILRDSSTAKQSLETLWSLMDARPHTFLHGDLHGGNIFYESNGRPGFLDWQLCFAGNYAHDMSWIIVTALDVPQRRTHERDLVRHYLDALRAHHGEAPAFEDAWLSYRQNMAHAVASYGAVPRDMGAPDIVERSAERVFHAALDHDVLEALGLKT</sequence>
<dbReference type="RefSeq" id="WP_035548475.1">
    <property type="nucleotide sequence ID" value="NZ_AWFH01000002.1"/>
</dbReference>
<dbReference type="InterPro" id="IPR002575">
    <property type="entry name" value="Aminoglycoside_PTrfase"/>
</dbReference>
<gene>
    <name evidence="2" type="ORF">HY36_12245</name>
</gene>
<dbReference type="eggNOG" id="COG3178">
    <property type="taxonomic scope" value="Bacteria"/>
</dbReference>
<dbReference type="PANTHER" id="PTHR23020">
    <property type="entry name" value="UNCHARACTERIZED NUCLEAR HORMONE RECEPTOR-RELATED"/>
    <property type="match status" value="1"/>
</dbReference>
<name>A0A059EAC4_9PROT</name>
<feature type="domain" description="CHK kinase-like" evidence="1">
    <location>
        <begin position="119"/>
        <end position="297"/>
    </location>
</feature>
<dbReference type="SUPFAM" id="SSF56112">
    <property type="entry name" value="Protein kinase-like (PK-like)"/>
    <property type="match status" value="1"/>
</dbReference>
<dbReference type="Pfam" id="PF01636">
    <property type="entry name" value="APH"/>
    <property type="match status" value="1"/>
</dbReference>
<dbReference type="SMART" id="SM00587">
    <property type="entry name" value="CHK"/>
    <property type="match status" value="1"/>
</dbReference>
<accession>A0A059EAC4</accession>
<proteinExistence type="predicted"/>
<evidence type="ECO:0000259" key="1">
    <source>
        <dbReference type="SMART" id="SM00587"/>
    </source>
</evidence>
<dbReference type="InterPro" id="IPR052961">
    <property type="entry name" value="Oxido-Kinase-like_Enzymes"/>
</dbReference>
<evidence type="ECO:0000313" key="2">
    <source>
        <dbReference type="EMBL" id="KCZ64608.1"/>
    </source>
</evidence>
<dbReference type="Gene3D" id="3.90.1200.10">
    <property type="match status" value="1"/>
</dbReference>
<reference evidence="2 3" key="1">
    <citation type="journal article" date="2014" name="Antonie Van Leeuwenhoek">
        <title>Hyphomonas beringensis sp. nov. and Hyphomonas chukchiensis sp. nov., isolated from surface seawater of the Bering Sea and Chukchi Sea.</title>
        <authorList>
            <person name="Li C."/>
            <person name="Lai Q."/>
            <person name="Li G."/>
            <person name="Dong C."/>
            <person name="Wang J."/>
            <person name="Liao Y."/>
            <person name="Shao Z."/>
        </authorList>
    </citation>
    <scope>NUCLEOTIDE SEQUENCE [LARGE SCALE GENOMIC DNA]</scope>
    <source>
        <strain evidence="2 3">22II1-22F38</strain>
    </source>
</reference>
<dbReference type="PATRIC" id="fig|1280948.3.peg.680"/>
<dbReference type="OrthoDB" id="3806873at2"/>
<dbReference type="PANTHER" id="PTHR23020:SF41">
    <property type="entry name" value="AMINOGLYCOSIDE PHOSPHOTRANSFERASE DOMAIN-CONTAINING PROTEIN"/>
    <property type="match status" value="1"/>
</dbReference>
<protein>
    <recommendedName>
        <fullName evidence="1">CHK kinase-like domain-containing protein</fullName>
    </recommendedName>
</protein>
<keyword evidence="3" id="KW-1185">Reference proteome</keyword>
<dbReference type="STRING" id="1280948.HY36_12245"/>
<dbReference type="InterPro" id="IPR015897">
    <property type="entry name" value="CHK_kinase-like"/>
</dbReference>
<dbReference type="EMBL" id="AWFH01000002">
    <property type="protein sequence ID" value="KCZ64608.1"/>
    <property type="molecule type" value="Genomic_DNA"/>
</dbReference>